<sequence>MSRHPIPPHPPPQIHPPTPSTLWTQPTPNKKLLTKDKPRILNRVAFKFPAFHSPPSLLTRTTQSPISPLHVLCRAGRPPSAVRRKSQPPRPEEGPNH</sequence>
<evidence type="ECO:0000313" key="2">
    <source>
        <dbReference type="EMBL" id="KAJ5397908.1"/>
    </source>
</evidence>
<comment type="caution">
    <text evidence="2">The sequence shown here is derived from an EMBL/GenBank/DDBJ whole genome shotgun (WGS) entry which is preliminary data.</text>
</comment>
<reference evidence="2" key="2">
    <citation type="journal article" date="2023" name="IMA Fungus">
        <title>Comparative genomic study of the Penicillium genus elucidates a diverse pangenome and 15 lateral gene transfer events.</title>
        <authorList>
            <person name="Petersen C."/>
            <person name="Sorensen T."/>
            <person name="Nielsen M.R."/>
            <person name="Sondergaard T.E."/>
            <person name="Sorensen J.L."/>
            <person name="Fitzpatrick D.A."/>
            <person name="Frisvad J.C."/>
            <person name="Nielsen K.L."/>
        </authorList>
    </citation>
    <scope>NUCLEOTIDE SEQUENCE</scope>
    <source>
        <strain evidence="2">IBT 29677</strain>
    </source>
</reference>
<dbReference type="GeneID" id="81369638"/>
<feature type="region of interest" description="Disordered" evidence="1">
    <location>
        <begin position="1"/>
        <end position="37"/>
    </location>
</feature>
<organism evidence="2 3">
    <name type="scientific">Penicillium cosmopolitanum</name>
    <dbReference type="NCBI Taxonomy" id="1131564"/>
    <lineage>
        <taxon>Eukaryota</taxon>
        <taxon>Fungi</taxon>
        <taxon>Dikarya</taxon>
        <taxon>Ascomycota</taxon>
        <taxon>Pezizomycotina</taxon>
        <taxon>Eurotiomycetes</taxon>
        <taxon>Eurotiomycetidae</taxon>
        <taxon>Eurotiales</taxon>
        <taxon>Aspergillaceae</taxon>
        <taxon>Penicillium</taxon>
    </lineage>
</organism>
<proteinExistence type="predicted"/>
<feature type="region of interest" description="Disordered" evidence="1">
    <location>
        <begin position="71"/>
        <end position="97"/>
    </location>
</feature>
<dbReference type="EMBL" id="JAPZBU010000006">
    <property type="protein sequence ID" value="KAJ5397908.1"/>
    <property type="molecule type" value="Genomic_DNA"/>
</dbReference>
<name>A0A9X0BAM8_9EURO</name>
<reference evidence="2" key="1">
    <citation type="submission" date="2022-12" db="EMBL/GenBank/DDBJ databases">
        <authorList>
            <person name="Petersen C."/>
        </authorList>
    </citation>
    <scope>NUCLEOTIDE SEQUENCE</scope>
    <source>
        <strain evidence="2">IBT 29677</strain>
    </source>
</reference>
<dbReference type="AlphaFoldDB" id="A0A9X0BAM8"/>
<dbReference type="Proteomes" id="UP001147747">
    <property type="component" value="Unassembled WGS sequence"/>
</dbReference>
<gene>
    <name evidence="2" type="ORF">N7509_006021</name>
</gene>
<accession>A0A9X0BAM8</accession>
<keyword evidence="3" id="KW-1185">Reference proteome</keyword>
<feature type="compositionally biased region" description="Pro residues" evidence="1">
    <location>
        <begin position="1"/>
        <end position="19"/>
    </location>
</feature>
<dbReference type="RefSeq" id="XP_056489960.1">
    <property type="nucleotide sequence ID" value="XM_056630658.1"/>
</dbReference>
<evidence type="ECO:0000313" key="3">
    <source>
        <dbReference type="Proteomes" id="UP001147747"/>
    </source>
</evidence>
<protein>
    <submittedName>
        <fullName evidence="2">Uncharacterized protein</fullName>
    </submittedName>
</protein>
<evidence type="ECO:0000256" key="1">
    <source>
        <dbReference type="SAM" id="MobiDB-lite"/>
    </source>
</evidence>